<proteinExistence type="predicted"/>
<protein>
    <submittedName>
        <fullName evidence="2">Uncharacterized protein</fullName>
    </submittedName>
</protein>
<evidence type="ECO:0000256" key="1">
    <source>
        <dbReference type="SAM" id="Phobius"/>
    </source>
</evidence>
<keyword evidence="1" id="KW-1133">Transmembrane helix</keyword>
<dbReference type="AlphaFoldDB" id="A0A316F2S7"/>
<name>A0A316F2S7_9BURK</name>
<dbReference type="GeneID" id="98339746"/>
<keyword evidence="1" id="KW-0812">Transmembrane</keyword>
<evidence type="ECO:0000313" key="3">
    <source>
        <dbReference type="Proteomes" id="UP000245754"/>
    </source>
</evidence>
<accession>A0A316F2S7</accession>
<dbReference type="Proteomes" id="UP000245754">
    <property type="component" value="Unassembled WGS sequence"/>
</dbReference>
<feature type="transmembrane region" description="Helical" evidence="1">
    <location>
        <begin position="28"/>
        <end position="47"/>
    </location>
</feature>
<feature type="transmembrane region" description="Helical" evidence="1">
    <location>
        <begin position="53"/>
        <end position="72"/>
    </location>
</feature>
<keyword evidence="1" id="KW-0472">Membrane</keyword>
<organism evidence="2 3">
    <name type="scientific">Cupriavidus plantarum</name>
    <dbReference type="NCBI Taxonomy" id="942865"/>
    <lineage>
        <taxon>Bacteria</taxon>
        <taxon>Pseudomonadati</taxon>
        <taxon>Pseudomonadota</taxon>
        <taxon>Betaproteobacteria</taxon>
        <taxon>Burkholderiales</taxon>
        <taxon>Burkholderiaceae</taxon>
        <taxon>Cupriavidus</taxon>
    </lineage>
</organism>
<gene>
    <name evidence="2" type="ORF">C7419_1011695</name>
</gene>
<sequence>MANDDDSNRDARWLVHAASASLRAAARVNVVGLLLAFADAMLAGIMLSAGSQWLWIGALCGLAALVQLVLLIRIEIDRGLFAALTPMQSASELQSLDAAMVALGWISAKDASRLPPRPLADRVRGASRFLRYAALLAAWQWLAAMLILFARLP</sequence>
<comment type="caution">
    <text evidence="2">The sequence shown here is derived from an EMBL/GenBank/DDBJ whole genome shotgun (WGS) entry which is preliminary data.</text>
</comment>
<feature type="transmembrane region" description="Helical" evidence="1">
    <location>
        <begin position="129"/>
        <end position="150"/>
    </location>
</feature>
<keyword evidence="3" id="KW-1185">Reference proteome</keyword>
<dbReference type="EMBL" id="QGGT01000001">
    <property type="protein sequence ID" value="PWK37809.1"/>
    <property type="molecule type" value="Genomic_DNA"/>
</dbReference>
<reference evidence="2 3" key="1">
    <citation type="submission" date="2018-05" db="EMBL/GenBank/DDBJ databases">
        <title>Genomic Encyclopedia of Type Strains, Phase IV (KMG-V): Genome sequencing to study the core and pangenomes of soil and plant-associated prokaryotes.</title>
        <authorList>
            <person name="Whitman W."/>
        </authorList>
    </citation>
    <scope>NUCLEOTIDE SEQUENCE [LARGE SCALE GENOMIC DNA]</scope>
    <source>
        <strain evidence="2 3">SLV-132</strain>
    </source>
</reference>
<dbReference type="RefSeq" id="WP_244835644.1">
    <property type="nucleotide sequence ID" value="NZ_CAJPUX010000001.1"/>
</dbReference>
<evidence type="ECO:0000313" key="2">
    <source>
        <dbReference type="EMBL" id="PWK37809.1"/>
    </source>
</evidence>